<dbReference type="InterPro" id="IPR005144">
    <property type="entry name" value="ATP-cone_dom"/>
</dbReference>
<evidence type="ECO:0000256" key="6">
    <source>
        <dbReference type="ARBA" id="ARBA00023002"/>
    </source>
</evidence>
<dbReference type="PANTHER" id="PTHR11573">
    <property type="entry name" value="RIBONUCLEOSIDE-DIPHOSPHATE REDUCTASE LARGE CHAIN"/>
    <property type="match status" value="1"/>
</dbReference>
<evidence type="ECO:0000256" key="1">
    <source>
        <dbReference type="ARBA" id="ARBA00010406"/>
    </source>
</evidence>
<protein>
    <recommendedName>
        <fullName evidence="2 10">Ribonucleoside-diphosphate reductase</fullName>
        <ecNumber evidence="2 10">1.17.4.1</ecNumber>
    </recommendedName>
</protein>
<gene>
    <name evidence="13" type="ORF">D9619_013603</name>
</gene>
<feature type="compositionally biased region" description="Low complexity" evidence="11">
    <location>
        <begin position="750"/>
        <end position="777"/>
    </location>
</feature>
<feature type="region of interest" description="Disordered" evidence="11">
    <location>
        <begin position="746"/>
        <end position="812"/>
    </location>
</feature>
<keyword evidence="4 9" id="KW-0547">Nucleotide-binding</keyword>
<dbReference type="GO" id="GO:0004748">
    <property type="term" value="F:ribonucleoside-diphosphate reductase activity, thioredoxin disulfide as acceptor"/>
    <property type="evidence" value="ECO:0007669"/>
    <property type="project" value="UniProtKB-EC"/>
</dbReference>
<comment type="similarity">
    <text evidence="1 10">Belongs to the ribonucleoside diphosphate reductase large chain family.</text>
</comment>
<dbReference type="EC" id="1.17.4.1" evidence="2 10"/>
<evidence type="ECO:0000256" key="7">
    <source>
        <dbReference type="ARBA" id="ARBA00023116"/>
    </source>
</evidence>
<evidence type="ECO:0000256" key="2">
    <source>
        <dbReference type="ARBA" id="ARBA00012274"/>
    </source>
</evidence>
<dbReference type="AlphaFoldDB" id="A0A8H5AQE0"/>
<dbReference type="PROSITE" id="PS51161">
    <property type="entry name" value="ATP_CONE"/>
    <property type="match status" value="1"/>
</dbReference>
<feature type="domain" description="ATP-cone" evidence="12">
    <location>
        <begin position="3"/>
        <end position="96"/>
    </location>
</feature>
<keyword evidence="6 10" id="KW-0560">Oxidoreductase</keyword>
<evidence type="ECO:0000313" key="14">
    <source>
        <dbReference type="Proteomes" id="UP000567179"/>
    </source>
</evidence>
<comment type="function">
    <text evidence="8 10">Provides the precursors necessary for DNA synthesis. Catalyzes the biosynthesis of deoxyribonucleotides from the corresponding ribonucleotides.</text>
</comment>
<dbReference type="Pfam" id="PF02867">
    <property type="entry name" value="Ribonuc_red_lgC"/>
    <property type="match status" value="1"/>
</dbReference>
<dbReference type="SUPFAM" id="SSF48168">
    <property type="entry name" value="R1 subunit of ribonucleotide reductase, N-terminal domain"/>
    <property type="match status" value="1"/>
</dbReference>
<name>A0A8H5AQE0_9AGAR</name>
<evidence type="ECO:0000256" key="3">
    <source>
        <dbReference type="ARBA" id="ARBA00022533"/>
    </source>
</evidence>
<dbReference type="PANTHER" id="PTHR11573:SF6">
    <property type="entry name" value="RIBONUCLEOSIDE-DIPHOSPHATE REDUCTASE LARGE SUBUNIT"/>
    <property type="match status" value="1"/>
</dbReference>
<evidence type="ECO:0000256" key="11">
    <source>
        <dbReference type="SAM" id="MobiDB-lite"/>
    </source>
</evidence>
<evidence type="ECO:0000256" key="10">
    <source>
        <dbReference type="RuleBase" id="RU003410"/>
    </source>
</evidence>
<feature type="compositionally biased region" description="Basic and acidic residues" evidence="11">
    <location>
        <begin position="785"/>
        <end position="812"/>
    </location>
</feature>
<dbReference type="EMBL" id="JAACJJ010000062">
    <property type="protein sequence ID" value="KAF5309024.1"/>
    <property type="molecule type" value="Genomic_DNA"/>
</dbReference>
<keyword evidence="5 9" id="KW-0067">ATP-binding</keyword>
<evidence type="ECO:0000256" key="9">
    <source>
        <dbReference type="PROSITE-ProRule" id="PRU00492"/>
    </source>
</evidence>
<organism evidence="13 14">
    <name type="scientific">Psilocybe cf. subviscida</name>
    <dbReference type="NCBI Taxonomy" id="2480587"/>
    <lineage>
        <taxon>Eukaryota</taxon>
        <taxon>Fungi</taxon>
        <taxon>Dikarya</taxon>
        <taxon>Basidiomycota</taxon>
        <taxon>Agaricomycotina</taxon>
        <taxon>Agaricomycetes</taxon>
        <taxon>Agaricomycetidae</taxon>
        <taxon>Agaricales</taxon>
        <taxon>Agaricineae</taxon>
        <taxon>Strophariaceae</taxon>
        <taxon>Psilocybe</taxon>
    </lineage>
</organism>
<comment type="catalytic activity">
    <reaction evidence="10">
        <text>a 2'-deoxyribonucleoside 5'-diphosphate + [thioredoxin]-disulfide + H2O = a ribonucleoside 5'-diphosphate + [thioredoxin]-dithiol</text>
        <dbReference type="Rhea" id="RHEA:23252"/>
        <dbReference type="Rhea" id="RHEA-COMP:10698"/>
        <dbReference type="Rhea" id="RHEA-COMP:10700"/>
        <dbReference type="ChEBI" id="CHEBI:15377"/>
        <dbReference type="ChEBI" id="CHEBI:29950"/>
        <dbReference type="ChEBI" id="CHEBI:50058"/>
        <dbReference type="ChEBI" id="CHEBI:57930"/>
        <dbReference type="ChEBI" id="CHEBI:73316"/>
        <dbReference type="EC" id="1.17.4.1"/>
    </reaction>
</comment>
<dbReference type="GO" id="GO:0005524">
    <property type="term" value="F:ATP binding"/>
    <property type="evidence" value="ECO:0007669"/>
    <property type="project" value="UniProtKB-UniRule"/>
</dbReference>
<dbReference type="Gene3D" id="3.20.70.20">
    <property type="match status" value="1"/>
</dbReference>
<dbReference type="InterPro" id="IPR008926">
    <property type="entry name" value="RNR_R1-su_N"/>
</dbReference>
<sequence length="812" mass="90109">MPNIVIKRDGRRQPYDRAKILKMLQTLLKPEHKHAIDLNLILTKVESSIPSEIKASSLEVCRHRCREDSDSGFLNPEYDTFAGRIALATLYRRTPSSFSHACAALASGRDPVLTQRFTDDVQAHRQYLDVLAQHSTVFAYPFTAIKLMKRELLLRNDDEVVERPAYMYLRVAVHIHGKDVTAVTRTFHQLTHHFYFLDTAMLANAGTHVDHLVSQYTFSPAAPHNSRSLYYSLAQCAAITDTGGQMGINFGSLPCSGAPNDANNSGGLVPVLDLFTSSLYVGVGANPQDHPAMSGYIQIWRQDIFKVIELIRCNDCKTHSGEGIHYVISVPDNHNSMMRVRENAGWSLMCPSETPYLDESYGTTFDAIYTAYEADNRIDKNVVDAVSLMNAITRCQAETGQPSIVFRDAVNVKNSQKHLGIITHGGHSTGIVQYSSLNQTGVTQLASIILPLLVKNNAFDFGDLYTTVTCLTVILNLAIDKSSYPTVHAARGAHRQRALGIGIHGLADTFIMLNMVYDSPEAKELNYRISQTMYHASLSASNRYAQIRGCYPDYAGSPMAEGLLNPDLWHHGDDNRNLEWQSLRERISTFGVANSLLICFGPTPHLSNIVGFTTGFDPIKSNIIVRRDPSASYALFSSALVIRLRRLNLWNDNVKEHILRSRGSVQEISELPDQIKAVFKTAWELGPMPVIQLAADRSPYICHAQAISAYVTYPSMVKIQEVLFLTWKAGLKTGIHKVITAFKGPPPAPNSSRCSHGSSPSPSTSHPLSSTSSQSLPDLVDIYESDGHQDNSSHQDERRVRFSRGDEVIALH</sequence>
<evidence type="ECO:0000256" key="5">
    <source>
        <dbReference type="ARBA" id="ARBA00022840"/>
    </source>
</evidence>
<dbReference type="InterPro" id="IPR000788">
    <property type="entry name" value="RNR_lg_C"/>
</dbReference>
<evidence type="ECO:0000259" key="12">
    <source>
        <dbReference type="PROSITE" id="PS51161"/>
    </source>
</evidence>
<proteinExistence type="inferred from homology"/>
<accession>A0A8H5AQE0</accession>
<dbReference type="NCBIfam" id="TIGR02506">
    <property type="entry name" value="NrdE_NrdA"/>
    <property type="match status" value="1"/>
</dbReference>
<evidence type="ECO:0000313" key="13">
    <source>
        <dbReference type="EMBL" id="KAF5309024.1"/>
    </source>
</evidence>
<dbReference type="UniPathway" id="UPA00326"/>
<dbReference type="InterPro" id="IPR013346">
    <property type="entry name" value="NrdE_NrdA_C"/>
</dbReference>
<dbReference type="InterPro" id="IPR013509">
    <property type="entry name" value="RNR_lsu_N"/>
</dbReference>
<keyword evidence="14" id="KW-1185">Reference proteome</keyword>
<keyword evidence="3" id="KW-0021">Allosteric enzyme</keyword>
<dbReference type="OrthoDB" id="3000483at2759"/>
<comment type="caution">
    <text evidence="13">The sequence shown here is derived from an EMBL/GenBank/DDBJ whole genome shotgun (WGS) entry which is preliminary data.</text>
</comment>
<dbReference type="Pfam" id="PF00317">
    <property type="entry name" value="Ribonuc_red_lgN"/>
    <property type="match status" value="1"/>
</dbReference>
<reference evidence="13 14" key="1">
    <citation type="journal article" date="2020" name="ISME J.">
        <title>Uncovering the hidden diversity of litter-decomposition mechanisms in mushroom-forming fungi.</title>
        <authorList>
            <person name="Floudas D."/>
            <person name="Bentzer J."/>
            <person name="Ahren D."/>
            <person name="Johansson T."/>
            <person name="Persson P."/>
            <person name="Tunlid A."/>
        </authorList>
    </citation>
    <scope>NUCLEOTIDE SEQUENCE [LARGE SCALE GENOMIC DNA]</scope>
    <source>
        <strain evidence="13 14">CBS 101986</strain>
    </source>
</reference>
<dbReference type="PRINTS" id="PR01183">
    <property type="entry name" value="RIBORDTASEM1"/>
</dbReference>
<evidence type="ECO:0000256" key="8">
    <source>
        <dbReference type="ARBA" id="ARBA00024942"/>
    </source>
</evidence>
<dbReference type="InterPro" id="IPR039718">
    <property type="entry name" value="Rrm1"/>
</dbReference>
<dbReference type="GO" id="GO:0009263">
    <property type="term" value="P:deoxyribonucleotide biosynthetic process"/>
    <property type="evidence" value="ECO:0007669"/>
    <property type="project" value="UniProtKB-KW"/>
</dbReference>
<dbReference type="SUPFAM" id="SSF51998">
    <property type="entry name" value="PFL-like glycyl radical enzymes"/>
    <property type="match status" value="1"/>
</dbReference>
<evidence type="ECO:0000256" key="4">
    <source>
        <dbReference type="ARBA" id="ARBA00022741"/>
    </source>
</evidence>
<dbReference type="Proteomes" id="UP000567179">
    <property type="component" value="Unassembled WGS sequence"/>
</dbReference>
<dbReference type="GO" id="GO:0005971">
    <property type="term" value="C:ribonucleoside-diphosphate reductase complex"/>
    <property type="evidence" value="ECO:0007669"/>
    <property type="project" value="TreeGrafter"/>
</dbReference>
<dbReference type="PROSITE" id="PS00089">
    <property type="entry name" value="RIBORED_LARGE"/>
    <property type="match status" value="1"/>
</dbReference>
<keyword evidence="7 10" id="KW-0215">Deoxyribonucleotide synthesis</keyword>